<organism evidence="1">
    <name type="scientific">Lepeophtheirus salmonis</name>
    <name type="common">Salmon louse</name>
    <name type="synonym">Caligus salmonis</name>
    <dbReference type="NCBI Taxonomy" id="72036"/>
    <lineage>
        <taxon>Eukaryota</taxon>
        <taxon>Metazoa</taxon>
        <taxon>Ecdysozoa</taxon>
        <taxon>Arthropoda</taxon>
        <taxon>Crustacea</taxon>
        <taxon>Multicrustacea</taxon>
        <taxon>Hexanauplia</taxon>
        <taxon>Copepoda</taxon>
        <taxon>Siphonostomatoida</taxon>
        <taxon>Caligidae</taxon>
        <taxon>Lepeophtheirus</taxon>
    </lineage>
</organism>
<proteinExistence type="predicted"/>
<dbReference type="EMBL" id="HACA01024694">
    <property type="protein sequence ID" value="CDW42055.1"/>
    <property type="molecule type" value="Transcribed_RNA"/>
</dbReference>
<dbReference type="AlphaFoldDB" id="A0A0K2UVF7"/>
<sequence length="46" mass="5277">MNKLAYILCTKSKSEQAWRLRSGVTSLKFLLSFNEENSGLTFSMFV</sequence>
<evidence type="ECO:0000313" key="1">
    <source>
        <dbReference type="EMBL" id="CDW42055.1"/>
    </source>
</evidence>
<name>A0A0K2UVF7_LEPSM</name>
<protein>
    <submittedName>
        <fullName evidence="1">Uncharacterized protein</fullName>
    </submittedName>
</protein>
<accession>A0A0K2UVF7</accession>
<reference evidence="1" key="1">
    <citation type="submission" date="2014-05" db="EMBL/GenBank/DDBJ databases">
        <authorList>
            <person name="Chronopoulou M."/>
        </authorList>
    </citation>
    <scope>NUCLEOTIDE SEQUENCE</scope>
    <source>
        <tissue evidence="1">Whole organism</tissue>
    </source>
</reference>